<dbReference type="InterPro" id="IPR024213">
    <property type="entry name" value="DUF3822"/>
</dbReference>
<name>A0ABW5SC75_9FLAO</name>
<evidence type="ECO:0000313" key="2">
    <source>
        <dbReference type="Proteomes" id="UP001597357"/>
    </source>
</evidence>
<dbReference type="Gene3D" id="3.30.420.250">
    <property type="match status" value="1"/>
</dbReference>
<gene>
    <name evidence="1" type="ORF">ACFSQ0_04535</name>
</gene>
<proteinExistence type="predicted"/>
<sequence>METGQKYTDLVSNTPTKINYSLSILIAQDGFSFFVKDQNGILFQTEKWLTNSLRIAEIIKLLEQEFLPKIKDFREAIKQLKVTYANRLFTVVPTPYYTNLSAAQYLQYNTKILATDEVYTDTIKPLDLSLIFIPFTAINNFFIENFGDFNFNHLASNIIEKTHGIAKKNIAQDFTTTVTAFTDYFFLCIYQGDKLKLCNVYPYTSKEDFLYYTLFVFEQLSISPQEIPLQFLSPLNQESALYRLMYKYFVNVKINKEITDTKNLETKQSFIHLYS</sequence>
<dbReference type="Pfam" id="PF12864">
    <property type="entry name" value="DUF3822"/>
    <property type="match status" value="1"/>
</dbReference>
<dbReference type="Proteomes" id="UP001597357">
    <property type="component" value="Unassembled WGS sequence"/>
</dbReference>
<accession>A0ABW5SC75</accession>
<dbReference type="EMBL" id="JBHULZ010000023">
    <property type="protein sequence ID" value="MFD2697251.1"/>
    <property type="molecule type" value="Genomic_DNA"/>
</dbReference>
<organism evidence="1 2">
    <name type="scientific">Mesonia sediminis</name>
    <dbReference type="NCBI Taxonomy" id="1703946"/>
    <lineage>
        <taxon>Bacteria</taxon>
        <taxon>Pseudomonadati</taxon>
        <taxon>Bacteroidota</taxon>
        <taxon>Flavobacteriia</taxon>
        <taxon>Flavobacteriales</taxon>
        <taxon>Flavobacteriaceae</taxon>
        <taxon>Mesonia</taxon>
    </lineage>
</organism>
<dbReference type="Gene3D" id="3.30.420.260">
    <property type="match status" value="1"/>
</dbReference>
<reference evidence="2" key="1">
    <citation type="journal article" date="2019" name="Int. J. Syst. Evol. Microbiol.">
        <title>The Global Catalogue of Microorganisms (GCM) 10K type strain sequencing project: providing services to taxonomists for standard genome sequencing and annotation.</title>
        <authorList>
            <consortium name="The Broad Institute Genomics Platform"/>
            <consortium name="The Broad Institute Genome Sequencing Center for Infectious Disease"/>
            <person name="Wu L."/>
            <person name="Ma J."/>
        </authorList>
    </citation>
    <scope>NUCLEOTIDE SEQUENCE [LARGE SCALE GENOMIC DNA]</scope>
    <source>
        <strain evidence="2">KCTC 42255</strain>
    </source>
</reference>
<protein>
    <submittedName>
        <fullName evidence="1">DUF3822 family protein</fullName>
    </submittedName>
</protein>
<evidence type="ECO:0000313" key="1">
    <source>
        <dbReference type="EMBL" id="MFD2697251.1"/>
    </source>
</evidence>
<dbReference type="CDD" id="cd24013">
    <property type="entry name" value="ASKHA_ATPase_BT3980-like"/>
    <property type="match status" value="1"/>
</dbReference>
<keyword evidence="2" id="KW-1185">Reference proteome</keyword>
<comment type="caution">
    <text evidence="1">The sequence shown here is derived from an EMBL/GenBank/DDBJ whole genome shotgun (WGS) entry which is preliminary data.</text>
</comment>
<dbReference type="RefSeq" id="WP_379044765.1">
    <property type="nucleotide sequence ID" value="NZ_JBHULZ010000023.1"/>
</dbReference>